<dbReference type="PANTHER" id="PTHR43316:SF3">
    <property type="entry name" value="HALOACID DEHALOGENASE, TYPE II (AFU_ORTHOLOGUE AFUA_2G07750)-RELATED"/>
    <property type="match status" value="1"/>
</dbReference>
<accession>A0A9P4K890</accession>
<gene>
    <name evidence="3" type="ORF">CC78DRAFT_581400</name>
</gene>
<dbReference type="InterPro" id="IPR036412">
    <property type="entry name" value="HAD-like_sf"/>
</dbReference>
<dbReference type="OrthoDB" id="3256520at2759"/>
<evidence type="ECO:0000256" key="2">
    <source>
        <dbReference type="ARBA" id="ARBA00022801"/>
    </source>
</evidence>
<comment type="similarity">
    <text evidence="1">Belongs to the HAD-like hydrolase superfamily. S-2-haloalkanoic acid dehalogenase family.</text>
</comment>
<dbReference type="SUPFAM" id="SSF56784">
    <property type="entry name" value="HAD-like"/>
    <property type="match status" value="1"/>
</dbReference>
<organism evidence="3 4">
    <name type="scientific">Lojkania enalia</name>
    <dbReference type="NCBI Taxonomy" id="147567"/>
    <lineage>
        <taxon>Eukaryota</taxon>
        <taxon>Fungi</taxon>
        <taxon>Dikarya</taxon>
        <taxon>Ascomycota</taxon>
        <taxon>Pezizomycotina</taxon>
        <taxon>Dothideomycetes</taxon>
        <taxon>Pleosporomycetidae</taxon>
        <taxon>Pleosporales</taxon>
        <taxon>Pleosporales incertae sedis</taxon>
        <taxon>Lojkania</taxon>
    </lineage>
</organism>
<dbReference type="AlphaFoldDB" id="A0A9P4K890"/>
<dbReference type="InterPro" id="IPR023214">
    <property type="entry name" value="HAD_sf"/>
</dbReference>
<evidence type="ECO:0000313" key="3">
    <source>
        <dbReference type="EMBL" id="KAF2263510.1"/>
    </source>
</evidence>
<dbReference type="Gene3D" id="1.10.150.240">
    <property type="entry name" value="Putative phosphatase, domain 2"/>
    <property type="match status" value="1"/>
</dbReference>
<dbReference type="SFLD" id="SFLDG01129">
    <property type="entry name" value="C1.5:_HAD__Beta-PGM__Phosphata"/>
    <property type="match status" value="1"/>
</dbReference>
<dbReference type="InterPro" id="IPR023198">
    <property type="entry name" value="PGP-like_dom2"/>
</dbReference>
<dbReference type="Proteomes" id="UP000800093">
    <property type="component" value="Unassembled WGS sequence"/>
</dbReference>
<dbReference type="InterPro" id="IPR006328">
    <property type="entry name" value="2-HAD"/>
</dbReference>
<dbReference type="Gene3D" id="3.40.50.1000">
    <property type="entry name" value="HAD superfamily/HAD-like"/>
    <property type="match status" value="1"/>
</dbReference>
<dbReference type="PRINTS" id="PR00413">
    <property type="entry name" value="HADHALOGNASE"/>
</dbReference>
<sequence>MPSQTQIILAFDVYGTLLSTESIAKQLASHFGTEKANSIAQEWRKYQLEYTWRLNSMNRFQSFSDVTRNSLKHALAETGDFLGDGDIDGLMKAYNNLSVFPDVPPLFSQLQSTPNITATIFSNGASSMISATLSESPDISPYAKHFKDVVVVEEVRKFKPHPDVYHHLCERVGKKGSEADVWLVSSNPFDVVGANSAGMSTCWVDRSGKGWMDGLVQGEKGKPTIIAKGVGEVVKKGRRHFYMKLIDLVSESQSPTR</sequence>
<reference evidence="4" key="1">
    <citation type="journal article" date="2020" name="Stud. Mycol.">
        <title>101 Dothideomycetes genomes: A test case for predicting lifestyles and emergence of pathogens.</title>
        <authorList>
            <person name="Haridas S."/>
            <person name="Albert R."/>
            <person name="Binder M."/>
            <person name="Bloem J."/>
            <person name="LaButti K."/>
            <person name="Salamov A."/>
            <person name="Andreopoulos B."/>
            <person name="Baker S."/>
            <person name="Barry K."/>
            <person name="Bills G."/>
            <person name="Bluhm B."/>
            <person name="Cannon C."/>
            <person name="Castanera R."/>
            <person name="Culley D."/>
            <person name="Daum C."/>
            <person name="Ezra D."/>
            <person name="Gonzalez J."/>
            <person name="Henrissat B."/>
            <person name="Kuo A."/>
            <person name="Liang C."/>
            <person name="Lipzen A."/>
            <person name="Lutzoni F."/>
            <person name="Magnuson J."/>
            <person name="Mondo S."/>
            <person name="Nolan M."/>
            <person name="Ohm R."/>
            <person name="Pangilinan J."/>
            <person name="Park H.-J."/>
            <person name="Ramirez L."/>
            <person name="Alfaro M."/>
            <person name="Sun H."/>
            <person name="Tritt A."/>
            <person name="Yoshinaga Y."/>
            <person name="Zwiers L.-H."/>
            <person name="Turgeon B."/>
            <person name="Goodwin S."/>
            <person name="Spatafora J."/>
            <person name="Crous P."/>
            <person name="Grigoriev I."/>
        </authorList>
    </citation>
    <scope>NUCLEOTIDE SEQUENCE [LARGE SCALE GENOMIC DNA]</scope>
    <source>
        <strain evidence="4">CBS 304.66</strain>
    </source>
</reference>
<dbReference type="Pfam" id="PF00702">
    <property type="entry name" value="Hydrolase"/>
    <property type="match status" value="1"/>
</dbReference>
<dbReference type="NCBIfam" id="TIGR01493">
    <property type="entry name" value="HAD-SF-IA-v2"/>
    <property type="match status" value="1"/>
</dbReference>
<evidence type="ECO:0000313" key="4">
    <source>
        <dbReference type="Proteomes" id="UP000800093"/>
    </source>
</evidence>
<name>A0A9P4K890_9PLEO</name>
<proteinExistence type="inferred from homology"/>
<dbReference type="EMBL" id="ML986625">
    <property type="protein sequence ID" value="KAF2263510.1"/>
    <property type="molecule type" value="Genomic_DNA"/>
</dbReference>
<protein>
    <submittedName>
        <fullName evidence="3">Haloacid dehalogenase</fullName>
    </submittedName>
</protein>
<dbReference type="NCBIfam" id="TIGR01428">
    <property type="entry name" value="HAD_type_II"/>
    <property type="match status" value="1"/>
</dbReference>
<keyword evidence="2" id="KW-0378">Hydrolase</keyword>
<dbReference type="GO" id="GO:0016791">
    <property type="term" value="F:phosphatase activity"/>
    <property type="evidence" value="ECO:0007669"/>
    <property type="project" value="UniProtKB-ARBA"/>
</dbReference>
<evidence type="ECO:0000256" key="1">
    <source>
        <dbReference type="ARBA" id="ARBA00008106"/>
    </source>
</evidence>
<dbReference type="GO" id="GO:0019120">
    <property type="term" value="F:hydrolase activity, acting on acid halide bonds, in C-halide compounds"/>
    <property type="evidence" value="ECO:0007669"/>
    <property type="project" value="InterPro"/>
</dbReference>
<dbReference type="InterPro" id="IPR006439">
    <property type="entry name" value="HAD-SF_hydro_IA"/>
</dbReference>
<comment type="caution">
    <text evidence="3">The sequence shown here is derived from an EMBL/GenBank/DDBJ whole genome shotgun (WGS) entry which is preliminary data.</text>
</comment>
<dbReference type="SFLD" id="SFLDS00003">
    <property type="entry name" value="Haloacid_Dehalogenase"/>
    <property type="match status" value="1"/>
</dbReference>
<keyword evidence="4" id="KW-1185">Reference proteome</keyword>
<dbReference type="InterPro" id="IPR051540">
    <property type="entry name" value="S-2-haloacid_dehalogenase"/>
</dbReference>
<dbReference type="CDD" id="cd02588">
    <property type="entry name" value="HAD_L2-DEX"/>
    <property type="match status" value="1"/>
</dbReference>
<dbReference type="PANTHER" id="PTHR43316">
    <property type="entry name" value="HYDROLASE, HALOACID DELAHOGENASE-RELATED"/>
    <property type="match status" value="1"/>
</dbReference>